<protein>
    <submittedName>
        <fullName evidence="2">Uncharacterized protein</fullName>
    </submittedName>
</protein>
<dbReference type="AlphaFoldDB" id="A0AA36AYI9"/>
<dbReference type="Proteomes" id="UP001162480">
    <property type="component" value="Chromosome 6"/>
</dbReference>
<keyword evidence="3" id="KW-1185">Reference proteome</keyword>
<accession>A0AA36AYI9</accession>
<name>A0AA36AYI9_OCTVU</name>
<gene>
    <name evidence="2" type="ORF">OCTVUL_1B018102</name>
</gene>
<sequence>MLFRTLSKSDAGVNIRYRCEPDSLTSESEDKNQSPGRPCERLPVADDGALAALNEPDLQELSTFLVEAAKSFGLTISLRKTEVML</sequence>
<evidence type="ECO:0000313" key="3">
    <source>
        <dbReference type="Proteomes" id="UP001162480"/>
    </source>
</evidence>
<organism evidence="2 3">
    <name type="scientific">Octopus vulgaris</name>
    <name type="common">Common octopus</name>
    <dbReference type="NCBI Taxonomy" id="6645"/>
    <lineage>
        <taxon>Eukaryota</taxon>
        <taxon>Metazoa</taxon>
        <taxon>Spiralia</taxon>
        <taxon>Lophotrochozoa</taxon>
        <taxon>Mollusca</taxon>
        <taxon>Cephalopoda</taxon>
        <taxon>Coleoidea</taxon>
        <taxon>Octopodiformes</taxon>
        <taxon>Octopoda</taxon>
        <taxon>Incirrata</taxon>
        <taxon>Octopodidae</taxon>
        <taxon>Octopus</taxon>
    </lineage>
</organism>
<feature type="region of interest" description="Disordered" evidence="1">
    <location>
        <begin position="22"/>
        <end position="43"/>
    </location>
</feature>
<dbReference type="EMBL" id="OX597819">
    <property type="protein sequence ID" value="CAI9723988.1"/>
    <property type="molecule type" value="Genomic_DNA"/>
</dbReference>
<evidence type="ECO:0000313" key="2">
    <source>
        <dbReference type="EMBL" id="CAI9723988.1"/>
    </source>
</evidence>
<feature type="compositionally biased region" description="Basic and acidic residues" evidence="1">
    <location>
        <begin position="28"/>
        <end position="43"/>
    </location>
</feature>
<evidence type="ECO:0000256" key="1">
    <source>
        <dbReference type="SAM" id="MobiDB-lite"/>
    </source>
</evidence>
<proteinExistence type="predicted"/>
<reference evidence="2" key="1">
    <citation type="submission" date="2023-08" db="EMBL/GenBank/DDBJ databases">
        <authorList>
            <person name="Alioto T."/>
            <person name="Alioto T."/>
            <person name="Gomez Garrido J."/>
        </authorList>
    </citation>
    <scope>NUCLEOTIDE SEQUENCE</scope>
</reference>